<dbReference type="EMBL" id="JAWJZF010000293">
    <property type="protein sequence ID" value="MDX2292146.1"/>
    <property type="molecule type" value="Genomic_DNA"/>
</dbReference>
<keyword evidence="3" id="KW-0731">Sigma factor</keyword>
<feature type="domain" description="RNA polymerase sigma factor 70 region 4 type 2" evidence="5">
    <location>
        <begin position="101"/>
        <end position="151"/>
    </location>
</feature>
<dbReference type="PANTHER" id="PTHR30173:SF43">
    <property type="entry name" value="ECF RNA POLYMERASE SIGMA FACTOR SIGI-RELATED"/>
    <property type="match status" value="1"/>
</dbReference>
<dbReference type="InterPro" id="IPR052704">
    <property type="entry name" value="ECF_Sigma-70_Domain"/>
</dbReference>
<reference evidence="6 7" key="1">
    <citation type="submission" date="2023-10" db="EMBL/GenBank/DDBJ databases">
        <authorList>
            <person name="Wang X.X."/>
        </authorList>
    </citation>
    <scope>NUCLEOTIDE SEQUENCE [LARGE SCALE GENOMIC DNA]</scope>
    <source>
        <strain evidence="6 7">NBRC 12816</strain>
    </source>
</reference>
<keyword evidence="4" id="KW-0804">Transcription</keyword>
<evidence type="ECO:0000256" key="4">
    <source>
        <dbReference type="ARBA" id="ARBA00023163"/>
    </source>
</evidence>
<comment type="caution">
    <text evidence="6">The sequence shown here is derived from an EMBL/GenBank/DDBJ whole genome shotgun (WGS) entry which is preliminary data.</text>
</comment>
<keyword evidence="7" id="KW-1185">Reference proteome</keyword>
<sequence length="278" mass="28149">MHDDAVVTALGAWFDADEERLRGVALRLLGAGAEAGAEAVLGRVRAGLGTDAPAVARLCLTALVARACLDAGGQVRGAAGNDRPGPEPVPDGLDETVLMGFLAVLDRLGPRQRLAYLLHDVFGLAPGETARVMGGSADDAARRARRARERLRGGGAAREGGVPGRRALVEAFLAAARARDAVALAGLLDPEAVAYAERGPVHGAAAVALAASAALSARPGGAVRPALVDGAVGVVAFAAGGGPVAAVAVGFRRDRIVSLDITTDADRLRTLDLVFPDT</sequence>
<dbReference type="InterPro" id="IPR032710">
    <property type="entry name" value="NTF2-like_dom_sf"/>
</dbReference>
<comment type="similarity">
    <text evidence="1">Belongs to the sigma-70 factor family. ECF subfamily.</text>
</comment>
<dbReference type="Gene3D" id="3.10.450.50">
    <property type="match status" value="1"/>
</dbReference>
<accession>A0ABU4K314</accession>
<organism evidence="6 7">
    <name type="scientific">Streptomyces roseolus</name>
    <dbReference type="NCBI Taxonomy" id="67358"/>
    <lineage>
        <taxon>Bacteria</taxon>
        <taxon>Bacillati</taxon>
        <taxon>Actinomycetota</taxon>
        <taxon>Actinomycetes</taxon>
        <taxon>Kitasatosporales</taxon>
        <taxon>Streptomycetaceae</taxon>
        <taxon>Streptomyces</taxon>
    </lineage>
</organism>
<gene>
    <name evidence="6" type="ORF">R2363_08180</name>
</gene>
<evidence type="ECO:0000256" key="3">
    <source>
        <dbReference type="ARBA" id="ARBA00023082"/>
    </source>
</evidence>
<dbReference type="Gene3D" id="1.10.10.10">
    <property type="entry name" value="Winged helix-like DNA-binding domain superfamily/Winged helix DNA-binding domain"/>
    <property type="match status" value="1"/>
</dbReference>
<evidence type="ECO:0000256" key="1">
    <source>
        <dbReference type="ARBA" id="ARBA00010641"/>
    </source>
</evidence>
<dbReference type="SUPFAM" id="SSF54427">
    <property type="entry name" value="NTF2-like"/>
    <property type="match status" value="1"/>
</dbReference>
<dbReference type="InterPro" id="IPR013249">
    <property type="entry name" value="RNA_pol_sigma70_r4_t2"/>
</dbReference>
<dbReference type="InterPro" id="IPR036388">
    <property type="entry name" value="WH-like_DNA-bd_sf"/>
</dbReference>
<dbReference type="RefSeq" id="WP_319008666.1">
    <property type="nucleotide sequence ID" value="NZ_JAWJZF010000293.1"/>
</dbReference>
<dbReference type="SUPFAM" id="SSF88659">
    <property type="entry name" value="Sigma3 and sigma4 domains of RNA polymerase sigma factors"/>
    <property type="match status" value="1"/>
</dbReference>
<evidence type="ECO:0000256" key="2">
    <source>
        <dbReference type="ARBA" id="ARBA00023015"/>
    </source>
</evidence>
<keyword evidence="2" id="KW-0805">Transcription regulation</keyword>
<proteinExistence type="inferred from homology"/>
<evidence type="ECO:0000259" key="5">
    <source>
        <dbReference type="Pfam" id="PF08281"/>
    </source>
</evidence>
<dbReference type="Pfam" id="PF08281">
    <property type="entry name" value="Sigma70_r4_2"/>
    <property type="match status" value="1"/>
</dbReference>
<dbReference type="Proteomes" id="UP001278571">
    <property type="component" value="Unassembled WGS sequence"/>
</dbReference>
<dbReference type="InterPro" id="IPR013324">
    <property type="entry name" value="RNA_pol_sigma_r3/r4-like"/>
</dbReference>
<evidence type="ECO:0000313" key="6">
    <source>
        <dbReference type="EMBL" id="MDX2292146.1"/>
    </source>
</evidence>
<evidence type="ECO:0000313" key="7">
    <source>
        <dbReference type="Proteomes" id="UP001278571"/>
    </source>
</evidence>
<protein>
    <submittedName>
        <fullName evidence="6">Sigma factor-like helix-turn-helix DNA-binding protein</fullName>
    </submittedName>
</protein>
<dbReference type="PANTHER" id="PTHR30173">
    <property type="entry name" value="SIGMA 19 FACTOR"/>
    <property type="match status" value="1"/>
</dbReference>
<name>A0ABU4K314_9ACTN</name>